<name>Q4DP66_TRYCC</name>
<dbReference type="RefSeq" id="XP_816167.1">
    <property type="nucleotide sequence ID" value="XM_811074.1"/>
</dbReference>
<comment type="caution">
    <text evidence="2">The sequence shown here is derived from an EMBL/GenBank/DDBJ whole genome shotgun (WGS) entry which is preliminary data.</text>
</comment>
<dbReference type="EMBL" id="AAHK01000286">
    <property type="protein sequence ID" value="EAN94316.1"/>
    <property type="molecule type" value="Genomic_DNA"/>
</dbReference>
<reference evidence="2 3" key="1">
    <citation type="journal article" date="2005" name="Science">
        <title>The genome sequence of Trypanosoma cruzi, etiologic agent of Chagas disease.</title>
        <authorList>
            <person name="El-Sayed N.M."/>
            <person name="Myler P.J."/>
            <person name="Bartholomeu D.C."/>
            <person name="Nilsson D."/>
            <person name="Aggarwal G."/>
            <person name="Tran A.N."/>
            <person name="Ghedin E."/>
            <person name="Worthey E.A."/>
            <person name="Delcher A.L."/>
            <person name="Blandin G."/>
            <person name="Westenberger S.J."/>
            <person name="Caler E."/>
            <person name="Cerqueira G.C."/>
            <person name="Branche C."/>
            <person name="Haas B."/>
            <person name="Anupama A."/>
            <person name="Arner E."/>
            <person name="Aslund L."/>
            <person name="Attipoe P."/>
            <person name="Bontempi E."/>
            <person name="Bringaud F."/>
            <person name="Burton P."/>
            <person name="Cadag E."/>
            <person name="Campbell D.A."/>
            <person name="Carrington M."/>
            <person name="Crabtree J."/>
            <person name="Darban H."/>
            <person name="da Silveira J.F."/>
            <person name="de Jong P."/>
            <person name="Edwards K."/>
            <person name="Englund P.T."/>
            <person name="Fazelina G."/>
            <person name="Feldblyum T."/>
            <person name="Ferella M."/>
            <person name="Frasch A.C."/>
            <person name="Gull K."/>
            <person name="Horn D."/>
            <person name="Hou L."/>
            <person name="Huang Y."/>
            <person name="Kindlund E."/>
            <person name="Klingbeil M."/>
            <person name="Kluge S."/>
            <person name="Koo H."/>
            <person name="Lacerda D."/>
            <person name="Levin M.J."/>
            <person name="Lorenzi H."/>
            <person name="Louie T."/>
            <person name="Machado C.R."/>
            <person name="McCulloch R."/>
            <person name="McKenna A."/>
            <person name="Mizuno Y."/>
            <person name="Mottram J.C."/>
            <person name="Nelson S."/>
            <person name="Ochaya S."/>
            <person name="Osoegawa K."/>
            <person name="Pai G."/>
            <person name="Parsons M."/>
            <person name="Pentony M."/>
            <person name="Pettersson U."/>
            <person name="Pop M."/>
            <person name="Ramirez J.L."/>
            <person name="Rinta J."/>
            <person name="Robertson L."/>
            <person name="Salzberg S.L."/>
            <person name="Sanchez D.O."/>
            <person name="Seyler A."/>
            <person name="Sharma R."/>
            <person name="Shetty J."/>
            <person name="Simpson A.J."/>
            <person name="Sisk E."/>
            <person name="Tammi M.T."/>
            <person name="Tarleton R."/>
            <person name="Teixeira S."/>
            <person name="Van Aken S."/>
            <person name="Vogt C."/>
            <person name="Ward P.N."/>
            <person name="Wickstead B."/>
            <person name="Wortman J."/>
            <person name="White O."/>
            <person name="Fraser C.M."/>
            <person name="Stuart K.D."/>
            <person name="Andersson B."/>
        </authorList>
    </citation>
    <scope>NUCLEOTIDE SEQUENCE [LARGE SCALE GENOMIC DNA]</scope>
    <source>
        <strain evidence="2 3">CL Brener</strain>
    </source>
</reference>
<sequence length="192" mass="23272">MENLCKSLMSWNCRWLWMTTRRVWFTLQDSFLCMTIETWYNNSSRGRMYQPSCCFCRCSGKCDNLTVTIPQPKSGNSFNVSPTIWKRSIGKCLRDKRRRRGWYRVTLFNLFFMDIGFEYRFLVITHCISHNLPPSYVCCFSFFSYIITSCLSDWGKEGFLWRRLCFFLFFSFSFFFFFLLCVSYFNRNRRLG</sequence>
<keyword evidence="1" id="KW-0472">Membrane</keyword>
<dbReference type="AlphaFoldDB" id="Q4DP66"/>
<protein>
    <submittedName>
        <fullName evidence="2">Uncharacterized protein</fullName>
    </submittedName>
</protein>
<dbReference type="Proteomes" id="UP000002296">
    <property type="component" value="Unassembled WGS sequence"/>
</dbReference>
<dbReference type="PaxDb" id="353153-Q4DP66"/>
<keyword evidence="1" id="KW-0812">Transmembrane</keyword>
<feature type="transmembrane region" description="Helical" evidence="1">
    <location>
        <begin position="164"/>
        <end position="185"/>
    </location>
</feature>
<evidence type="ECO:0000256" key="1">
    <source>
        <dbReference type="SAM" id="Phobius"/>
    </source>
</evidence>
<evidence type="ECO:0000313" key="3">
    <source>
        <dbReference type="Proteomes" id="UP000002296"/>
    </source>
</evidence>
<evidence type="ECO:0000313" key="2">
    <source>
        <dbReference type="EMBL" id="EAN94316.1"/>
    </source>
</evidence>
<keyword evidence="1" id="KW-1133">Transmembrane helix</keyword>
<accession>Q4DP66</accession>
<dbReference type="GeneID" id="3547994"/>
<gene>
    <name evidence="2" type="ORF">Tc00.1047053509599.100</name>
</gene>
<dbReference type="InParanoid" id="Q4DP66"/>
<organism evidence="2 3">
    <name type="scientific">Trypanosoma cruzi (strain CL Brener)</name>
    <dbReference type="NCBI Taxonomy" id="353153"/>
    <lineage>
        <taxon>Eukaryota</taxon>
        <taxon>Discoba</taxon>
        <taxon>Euglenozoa</taxon>
        <taxon>Kinetoplastea</taxon>
        <taxon>Metakinetoplastina</taxon>
        <taxon>Trypanosomatida</taxon>
        <taxon>Trypanosomatidae</taxon>
        <taxon>Trypanosoma</taxon>
        <taxon>Schizotrypanum</taxon>
    </lineage>
</organism>
<keyword evidence="3" id="KW-1185">Reference proteome</keyword>
<feature type="transmembrane region" description="Helical" evidence="1">
    <location>
        <begin position="101"/>
        <end position="122"/>
    </location>
</feature>
<proteinExistence type="predicted"/>
<dbReference type="KEGG" id="tcr:509599.100"/>